<proteinExistence type="predicted"/>
<dbReference type="Pfam" id="PF07811">
    <property type="entry name" value="TadE"/>
    <property type="match status" value="1"/>
</dbReference>
<reference evidence="3 4" key="1">
    <citation type="submission" date="2024-09" db="EMBL/GenBank/DDBJ databases">
        <title>Nodulacao em especies de Leguminosae Basais da Amazonia e Caracterizacao dos Rizobios e Bacterias Associadas aos Nodulos.</title>
        <authorList>
            <person name="Jambeiro I.C.A."/>
            <person name="Lopes I.S."/>
            <person name="Aguiar E.R.G.R."/>
            <person name="Santos A.F.J."/>
            <person name="Dos Santos J.M.F."/>
            <person name="Gross E."/>
        </authorList>
    </citation>
    <scope>NUCLEOTIDE SEQUENCE [LARGE SCALE GENOMIC DNA]</scope>
    <source>
        <strain evidence="3 4">BRUESC1165</strain>
    </source>
</reference>
<evidence type="ECO:0000259" key="2">
    <source>
        <dbReference type="Pfam" id="PF07811"/>
    </source>
</evidence>
<dbReference type="InterPro" id="IPR012495">
    <property type="entry name" value="TadE-like_dom"/>
</dbReference>
<keyword evidence="1" id="KW-0472">Membrane</keyword>
<organism evidence="3 4">
    <name type="scientific">Microvirga arabica</name>
    <dbReference type="NCBI Taxonomy" id="1128671"/>
    <lineage>
        <taxon>Bacteria</taxon>
        <taxon>Pseudomonadati</taxon>
        <taxon>Pseudomonadota</taxon>
        <taxon>Alphaproteobacteria</taxon>
        <taxon>Hyphomicrobiales</taxon>
        <taxon>Methylobacteriaceae</taxon>
        <taxon>Microvirga</taxon>
    </lineage>
</organism>
<dbReference type="EMBL" id="JBHOMY010000009">
    <property type="protein sequence ID" value="MFC1455618.1"/>
    <property type="molecule type" value="Genomic_DNA"/>
</dbReference>
<keyword evidence="4" id="KW-1185">Reference proteome</keyword>
<feature type="transmembrane region" description="Helical" evidence="1">
    <location>
        <begin position="12"/>
        <end position="34"/>
    </location>
</feature>
<keyword evidence="1" id="KW-0812">Transmembrane</keyword>
<sequence>MALIVHQGGLSAIEFALIAPIFVIGFVMMADIGLAAHQRMTIDHVLRSGAQSAMMDPGPGTVLTVLETTAADNFSVGSSTATGGKPPLTFAAERYCVCPGNQGPPVPCSTICAGTAPATLAFYSLSASSIYTGMLIPNLTFSPVLEVEVR</sequence>
<gene>
    <name evidence="3" type="ORF">ACETIH_02510</name>
</gene>
<keyword evidence="1" id="KW-1133">Transmembrane helix</keyword>
<dbReference type="RefSeq" id="WP_377028750.1">
    <property type="nucleotide sequence ID" value="NZ_JBHOMY010000009.1"/>
</dbReference>
<evidence type="ECO:0000313" key="3">
    <source>
        <dbReference type="EMBL" id="MFC1455618.1"/>
    </source>
</evidence>
<dbReference type="Proteomes" id="UP001593940">
    <property type="component" value="Unassembled WGS sequence"/>
</dbReference>
<evidence type="ECO:0000313" key="4">
    <source>
        <dbReference type="Proteomes" id="UP001593940"/>
    </source>
</evidence>
<evidence type="ECO:0000256" key="1">
    <source>
        <dbReference type="SAM" id="Phobius"/>
    </source>
</evidence>
<accession>A0ABV6Y2Y6</accession>
<protein>
    <submittedName>
        <fullName evidence="3">TadE family protein</fullName>
    </submittedName>
</protein>
<feature type="domain" description="TadE-like" evidence="2">
    <location>
        <begin position="9"/>
        <end position="50"/>
    </location>
</feature>
<name>A0ABV6Y2Y6_9HYPH</name>
<comment type="caution">
    <text evidence="3">The sequence shown here is derived from an EMBL/GenBank/DDBJ whole genome shotgun (WGS) entry which is preliminary data.</text>
</comment>